<evidence type="ECO:0000256" key="5">
    <source>
        <dbReference type="SAM" id="MobiDB-lite"/>
    </source>
</evidence>
<feature type="compositionally biased region" description="Low complexity" evidence="5">
    <location>
        <begin position="51"/>
        <end position="61"/>
    </location>
</feature>
<sequence length="98" mass="11017">MTMSNYQELLKQREELEAKIREARETELKDAIAQVRALVAQFDLTADDVFSSGKRSSKSSGAKVAPKYRNPATGETWTGRGKAPKWIADKDRDQFLIA</sequence>
<feature type="region of interest" description="Disordered" evidence="5">
    <location>
        <begin position="50"/>
        <end position="83"/>
    </location>
</feature>
<comment type="similarity">
    <text evidence="2">Belongs to the histone-like protein H-NS family.</text>
</comment>
<dbReference type="SUPFAM" id="SSF81273">
    <property type="entry name" value="H-NS histone-like proteins"/>
    <property type="match status" value="1"/>
</dbReference>
<dbReference type="Pfam" id="PF00816">
    <property type="entry name" value="Histone_HNS"/>
    <property type="match status" value="1"/>
</dbReference>
<proteinExistence type="inferred from homology"/>
<dbReference type="SMART" id="SM00528">
    <property type="entry name" value="HNS"/>
    <property type="match status" value="1"/>
</dbReference>
<dbReference type="GO" id="GO:0003677">
    <property type="term" value="F:DNA binding"/>
    <property type="evidence" value="ECO:0007669"/>
    <property type="project" value="UniProtKB-KW"/>
</dbReference>
<keyword evidence="4" id="KW-0238">DNA-binding</keyword>
<dbReference type="Gene3D" id="4.10.430.30">
    <property type="match status" value="1"/>
</dbReference>
<evidence type="ECO:0000256" key="4">
    <source>
        <dbReference type="ARBA" id="ARBA00023125"/>
    </source>
</evidence>
<evidence type="ECO:0000313" key="8">
    <source>
        <dbReference type="Proteomes" id="UP000196138"/>
    </source>
</evidence>
<dbReference type="PANTHER" id="PTHR38097:SF2">
    <property type="entry name" value="DNA-BINDING PROTEIN STPA"/>
    <property type="match status" value="1"/>
</dbReference>
<dbReference type="Proteomes" id="UP000196138">
    <property type="component" value="Chromosome"/>
</dbReference>
<protein>
    <submittedName>
        <fullName evidence="7">Histone</fullName>
    </submittedName>
</protein>
<dbReference type="InterPro" id="IPR027444">
    <property type="entry name" value="H-NS_C_dom"/>
</dbReference>
<comment type="subcellular location">
    <subcellularLocation>
        <location evidence="1">Cytoplasm</location>
        <location evidence="1">Nucleoid</location>
    </subcellularLocation>
</comment>
<evidence type="ECO:0000256" key="1">
    <source>
        <dbReference type="ARBA" id="ARBA00004453"/>
    </source>
</evidence>
<dbReference type="EMBL" id="CP021455">
    <property type="protein sequence ID" value="ARU05236.1"/>
    <property type="molecule type" value="Genomic_DNA"/>
</dbReference>
<organism evidence="7 8">
    <name type="scientific">Comamonas serinivorans</name>
    <dbReference type="NCBI Taxonomy" id="1082851"/>
    <lineage>
        <taxon>Bacteria</taxon>
        <taxon>Pseudomonadati</taxon>
        <taxon>Pseudomonadota</taxon>
        <taxon>Betaproteobacteria</taxon>
        <taxon>Burkholderiales</taxon>
        <taxon>Comamonadaceae</taxon>
        <taxon>Comamonas</taxon>
    </lineage>
</organism>
<gene>
    <name evidence="7" type="ORF">CCO03_11580</name>
</gene>
<dbReference type="GO" id="GO:0009295">
    <property type="term" value="C:nucleoid"/>
    <property type="evidence" value="ECO:0007669"/>
    <property type="project" value="UniProtKB-SubCell"/>
</dbReference>
<evidence type="ECO:0000256" key="2">
    <source>
        <dbReference type="ARBA" id="ARBA00010610"/>
    </source>
</evidence>
<evidence type="ECO:0000313" key="7">
    <source>
        <dbReference type="EMBL" id="ARU05236.1"/>
    </source>
</evidence>
<dbReference type="OrthoDB" id="5297879at2"/>
<dbReference type="PANTHER" id="PTHR38097">
    <property type="match status" value="1"/>
</dbReference>
<accession>A0A1Y0ENS2</accession>
<dbReference type="AlphaFoldDB" id="A0A1Y0ENS2"/>
<dbReference type="KEGG" id="cser:CCO03_11580"/>
<reference evidence="7 8" key="1">
    <citation type="submission" date="2017-05" db="EMBL/GenBank/DDBJ databases">
        <authorList>
            <person name="Song R."/>
            <person name="Chenine A.L."/>
            <person name="Ruprecht R.M."/>
        </authorList>
    </citation>
    <scope>NUCLEOTIDE SEQUENCE [LARGE SCALE GENOMIC DNA]</scope>
    <source>
        <strain evidence="7 8">DSM 26136</strain>
    </source>
</reference>
<keyword evidence="3" id="KW-0963">Cytoplasm</keyword>
<name>A0A1Y0ENS2_9BURK</name>
<evidence type="ECO:0000256" key="3">
    <source>
        <dbReference type="ARBA" id="ARBA00022490"/>
    </source>
</evidence>
<evidence type="ECO:0000259" key="6">
    <source>
        <dbReference type="SMART" id="SM00528"/>
    </source>
</evidence>
<feature type="domain" description="DNA-binding protein H-NS-like C-terminal" evidence="6">
    <location>
        <begin position="58"/>
        <end position="97"/>
    </location>
</feature>
<keyword evidence="8" id="KW-1185">Reference proteome</keyword>